<dbReference type="PROSITE" id="PS00375">
    <property type="entry name" value="UDPGT"/>
    <property type="match status" value="1"/>
</dbReference>
<dbReference type="OrthoDB" id="5835829at2759"/>
<dbReference type="eggNOG" id="KOG1192">
    <property type="taxonomic scope" value="Eukaryota"/>
</dbReference>
<evidence type="ECO:0000313" key="7">
    <source>
        <dbReference type="RefSeq" id="XP_004485548.1"/>
    </source>
</evidence>
<evidence type="ECO:0000313" key="6">
    <source>
        <dbReference type="Proteomes" id="UP000087171"/>
    </source>
</evidence>
<dbReference type="RefSeq" id="XP_004485548.1">
    <property type="nucleotide sequence ID" value="XM_004485491.3"/>
</dbReference>
<evidence type="ECO:0000256" key="4">
    <source>
        <dbReference type="RuleBase" id="RU362057"/>
    </source>
</evidence>
<evidence type="ECO:0000313" key="5">
    <source>
        <dbReference type="EMBL" id="AGU14096.1"/>
    </source>
</evidence>
<keyword evidence="6" id="KW-1185">Reference proteome</keyword>
<organism evidence="5">
    <name type="scientific">Cicer arietinum</name>
    <name type="common">Chickpea</name>
    <name type="synonym">Garbanzo</name>
    <dbReference type="NCBI Taxonomy" id="3827"/>
    <lineage>
        <taxon>Eukaryota</taxon>
        <taxon>Viridiplantae</taxon>
        <taxon>Streptophyta</taxon>
        <taxon>Embryophyta</taxon>
        <taxon>Tracheophyta</taxon>
        <taxon>Spermatophyta</taxon>
        <taxon>Magnoliopsida</taxon>
        <taxon>eudicotyledons</taxon>
        <taxon>Gunneridae</taxon>
        <taxon>Pentapetalae</taxon>
        <taxon>rosids</taxon>
        <taxon>fabids</taxon>
        <taxon>Fabales</taxon>
        <taxon>Fabaceae</taxon>
        <taxon>Papilionoideae</taxon>
        <taxon>50 kb inversion clade</taxon>
        <taxon>NPAAA clade</taxon>
        <taxon>Hologalegina</taxon>
        <taxon>IRL clade</taxon>
        <taxon>Cicereae</taxon>
        <taxon>Cicer</taxon>
    </lineage>
</organism>
<dbReference type="Proteomes" id="UP000087171">
    <property type="component" value="Chromosome Ca1"/>
</dbReference>
<dbReference type="FunFam" id="3.40.50.2000:FF:000027">
    <property type="entry name" value="Glycosyltransferase"/>
    <property type="match status" value="1"/>
</dbReference>
<dbReference type="InterPro" id="IPR002213">
    <property type="entry name" value="UDP_glucos_trans"/>
</dbReference>
<gene>
    <name evidence="5 7" type="primary">UGT85J2</name>
</gene>
<reference evidence="5" key="2">
    <citation type="journal article" date="2014" name="PLoS ONE">
        <title>Genome-Wide Identification and Tissue-Specific Expression Analysis of UDP-Glycosyltransferases Genes Confirm Their Abundance in Cicer arietinum (Chickpea) Genome.</title>
        <authorList>
            <person name="Sharma R."/>
            <person name="Rawat V."/>
            <person name="Suresh C.G."/>
        </authorList>
    </citation>
    <scope>NUCLEOTIDE SEQUENCE</scope>
</reference>
<accession>A0A067XVE4</accession>
<dbReference type="FunFam" id="3.40.50.2000:FF:000055">
    <property type="entry name" value="Glycosyltransferase"/>
    <property type="match status" value="1"/>
</dbReference>
<dbReference type="PANTHER" id="PTHR11926:SF1462">
    <property type="entry name" value="GLYCOSYLTRANSFERASE"/>
    <property type="match status" value="1"/>
</dbReference>
<dbReference type="PANTHER" id="PTHR11926">
    <property type="entry name" value="GLUCOSYL/GLUCURONOSYL TRANSFERASES"/>
    <property type="match status" value="1"/>
</dbReference>
<evidence type="ECO:0000256" key="1">
    <source>
        <dbReference type="ARBA" id="ARBA00009995"/>
    </source>
</evidence>
<dbReference type="EMBL" id="KF006944">
    <property type="protein sequence ID" value="AGU14096.1"/>
    <property type="molecule type" value="Genomic_DNA"/>
</dbReference>
<dbReference type="GeneID" id="101505151"/>
<dbReference type="Pfam" id="PF00201">
    <property type="entry name" value="UDPGT"/>
    <property type="match status" value="1"/>
</dbReference>
<dbReference type="InterPro" id="IPR035595">
    <property type="entry name" value="UDP_glycos_trans_CS"/>
</dbReference>
<dbReference type="CDD" id="cd03784">
    <property type="entry name" value="GT1_Gtf-like"/>
    <property type="match status" value="1"/>
</dbReference>
<keyword evidence="3" id="KW-0328">Glycosyltransferase</keyword>
<evidence type="ECO:0000256" key="2">
    <source>
        <dbReference type="ARBA" id="ARBA00022679"/>
    </source>
</evidence>
<dbReference type="KEGG" id="cam:101505151"/>
<keyword evidence="2 3" id="KW-0808">Transferase</keyword>
<dbReference type="GO" id="GO:0080043">
    <property type="term" value="F:quercetin 3-O-glucosyltransferase activity"/>
    <property type="evidence" value="ECO:0007669"/>
    <property type="project" value="TreeGrafter"/>
</dbReference>
<dbReference type="SUPFAM" id="SSF53756">
    <property type="entry name" value="UDP-Glycosyltransferase/glycogen phosphorylase"/>
    <property type="match status" value="1"/>
</dbReference>
<proteinExistence type="inferred from homology"/>
<name>A0A067XVE4_CICAR</name>
<dbReference type="EC" id="2.4.1.-" evidence="4"/>
<dbReference type="GO" id="GO:0080044">
    <property type="term" value="F:quercetin 7-O-glucosyltransferase activity"/>
    <property type="evidence" value="ECO:0007669"/>
    <property type="project" value="TreeGrafter"/>
</dbReference>
<comment type="similarity">
    <text evidence="1 3">Belongs to the UDP-glycosyltransferase family.</text>
</comment>
<protein>
    <recommendedName>
        <fullName evidence="4">Glycosyltransferase</fullName>
        <ecNumber evidence="4">2.4.1.-</ecNumber>
    </recommendedName>
</protein>
<dbReference type="Gene3D" id="3.40.50.2000">
    <property type="entry name" value="Glycogen Phosphorylase B"/>
    <property type="match status" value="2"/>
</dbReference>
<dbReference type="AlphaFoldDB" id="A0A067XVE4"/>
<sequence>MDLLADGTKKKPHALLIPFPIQGHINPFLKLAKILHNKGFYITFVNTEFNHKRLFKSIGPNALNGFQDFQFETIPDGLPHTNMDATQSIPSLCDSTRKYSLAPFCNLISKLNDSNCAPPVSCIISDGIMSFTVKASQQFGLPNVLFWTHSACGFMSFKECKNLMDRGLIPLKDASYLTNGHLDTIIDWIPGVKNITLRDLPGIYHTIDPNDLLLNFVVEQIEVASKASAIILPTFDALESDVLNALSTMFPKLYSIGPLEFFLDQISDNRFESFHCNLWKEEFECLKWLDSQEPNSVLYVNFGSVIVMRYNQLVELAWGLANSKKKFLWVIRPDLVEGETLLVPQEIVEEVKDRALMVSWCPQEKVLKHKAVAGFLSHCGWNSTIESIINGVPMICCPFFNDQILNCKYICSEWNFGMKMDSENVTRDEVEKLVVELMDGEKGKEMKNKAIEWKKMAEEATNINGSSSLNLDKLVSEVLLFKSLG</sequence>
<dbReference type="PaxDb" id="3827-XP_004485548.1"/>
<evidence type="ECO:0000256" key="3">
    <source>
        <dbReference type="RuleBase" id="RU003718"/>
    </source>
</evidence>
<reference evidence="7" key="3">
    <citation type="submission" date="2025-04" db="UniProtKB">
        <authorList>
            <consortium name="RefSeq"/>
        </authorList>
    </citation>
    <scope>IDENTIFICATION</scope>
    <source>
        <tissue evidence="7">Etiolated seedlings</tissue>
    </source>
</reference>
<reference evidence="6" key="1">
    <citation type="journal article" date="2013" name="Nat. Biotechnol.">
        <title>Draft genome sequence of chickpea (Cicer arietinum) provides a resource for trait improvement.</title>
        <authorList>
            <person name="Varshney R.K."/>
            <person name="Song C."/>
            <person name="Saxena R.K."/>
            <person name="Azam S."/>
            <person name="Yu S."/>
            <person name="Sharpe A.G."/>
            <person name="Cannon S."/>
            <person name="Baek J."/>
            <person name="Rosen B.D."/>
            <person name="Tar'an B."/>
            <person name="Millan T."/>
            <person name="Zhang X."/>
            <person name="Ramsay L.D."/>
            <person name="Iwata A."/>
            <person name="Wang Y."/>
            <person name="Nelson W."/>
            <person name="Farmer A.D."/>
            <person name="Gaur P.M."/>
            <person name="Soderlund C."/>
            <person name="Penmetsa R.V."/>
            <person name="Xu C."/>
            <person name="Bharti A.K."/>
            <person name="He W."/>
            <person name="Winter P."/>
            <person name="Zhao S."/>
            <person name="Hane J.K."/>
            <person name="Carrasquilla-Garcia N."/>
            <person name="Condie J.A."/>
            <person name="Upadhyaya H.D."/>
            <person name="Luo M.C."/>
            <person name="Thudi M."/>
            <person name="Gowda C.L."/>
            <person name="Singh N.P."/>
            <person name="Lichtenzveig J."/>
            <person name="Gali K.K."/>
            <person name="Rubio J."/>
            <person name="Nadarajan N."/>
            <person name="Dolezel J."/>
            <person name="Bansal K.C."/>
            <person name="Xu X."/>
            <person name="Edwards D."/>
            <person name="Zhang G."/>
            <person name="Kahl G."/>
            <person name="Gil J."/>
            <person name="Singh K.B."/>
            <person name="Datta S.K."/>
            <person name="Jackson S.A."/>
            <person name="Wang J."/>
            <person name="Cook D.R."/>
        </authorList>
    </citation>
    <scope>NUCLEOTIDE SEQUENCE [LARGE SCALE GENOMIC DNA]</scope>
    <source>
        <strain evidence="6">cv. CDC Frontier</strain>
    </source>
</reference>